<reference evidence="1 2" key="1">
    <citation type="submission" date="2019-12" db="EMBL/GenBank/DDBJ databases">
        <title>Rhizobium genotypes associated with high levels of biological nitrogen fixation by grain legumes in a temperate-maritime cropping system.</title>
        <authorList>
            <person name="Maluk M."/>
            <person name="Francesc Ferrando Molina F."/>
            <person name="Lopez Del Egido L."/>
            <person name="Lafos M."/>
            <person name="Langarica-Fuentes A."/>
            <person name="Gebre Yohannes G."/>
            <person name="Young M.W."/>
            <person name="Martin P."/>
            <person name="Gantlett R."/>
            <person name="Kenicer G."/>
            <person name="Hawes C."/>
            <person name="Begg G.S."/>
            <person name="Quilliam R.S."/>
            <person name="Squire G.R."/>
            <person name="Poole P.S."/>
            <person name="Young P.W."/>
            <person name="Iannetta P.M."/>
            <person name="James E.K."/>
        </authorList>
    </citation>
    <scope>NUCLEOTIDE SEQUENCE [LARGE SCALE GENOMIC DNA]</scope>
    <source>
        <strain evidence="1 2">JHI366</strain>
    </source>
</reference>
<organism evidence="1 2">
    <name type="scientific">Rhizobium phaseoli</name>
    <dbReference type="NCBI Taxonomy" id="396"/>
    <lineage>
        <taxon>Bacteria</taxon>
        <taxon>Pseudomonadati</taxon>
        <taxon>Pseudomonadota</taxon>
        <taxon>Alphaproteobacteria</taxon>
        <taxon>Hyphomicrobiales</taxon>
        <taxon>Rhizobiaceae</taxon>
        <taxon>Rhizobium/Agrobacterium group</taxon>
        <taxon>Rhizobium</taxon>
    </lineage>
</organism>
<proteinExistence type="predicted"/>
<sequence>MKWMEAGLSVAIIAISGEAFAAMSHEKEQTARGLAQIIDYADSVATRSINLN</sequence>
<protein>
    <submittedName>
        <fullName evidence="1">Uncharacterized protein</fullName>
    </submittedName>
</protein>
<dbReference type="EMBL" id="WUFT01000041">
    <property type="protein sequence ID" value="NEJ74890.1"/>
    <property type="molecule type" value="Genomic_DNA"/>
</dbReference>
<comment type="caution">
    <text evidence="1">The sequence shown here is derived from an EMBL/GenBank/DDBJ whole genome shotgun (WGS) entry which is preliminary data.</text>
</comment>
<dbReference type="RefSeq" id="WP_164016476.1">
    <property type="nucleotide sequence ID" value="NZ_WUFT01000041.1"/>
</dbReference>
<evidence type="ECO:0000313" key="2">
    <source>
        <dbReference type="Proteomes" id="UP000471753"/>
    </source>
</evidence>
<dbReference type="Proteomes" id="UP000471753">
    <property type="component" value="Unassembled WGS sequence"/>
</dbReference>
<evidence type="ECO:0000313" key="1">
    <source>
        <dbReference type="EMBL" id="NEJ74890.1"/>
    </source>
</evidence>
<gene>
    <name evidence="1" type="ORF">GR197_30975</name>
</gene>
<dbReference type="AlphaFoldDB" id="A0A7K3UMI0"/>
<name>A0A7K3UMI0_9HYPH</name>
<accession>A0A7K3UMI0</accession>